<feature type="domain" description="Histidine kinase/HSP90-like ATPase" evidence="1">
    <location>
        <begin position="707"/>
        <end position="816"/>
    </location>
</feature>
<dbReference type="GO" id="GO:0005524">
    <property type="term" value="F:ATP binding"/>
    <property type="evidence" value="ECO:0007669"/>
    <property type="project" value="UniProtKB-KW"/>
</dbReference>
<dbReference type="InterPro" id="IPR036890">
    <property type="entry name" value="HATPase_C_sf"/>
</dbReference>
<organism evidence="2 3">
    <name type="scientific">Maridesulfovibrio salexigens (strain ATCC 14822 / DSM 2638 / NCIMB 8403 / VKM B-1763)</name>
    <name type="common">Desulfovibrio salexigens</name>
    <dbReference type="NCBI Taxonomy" id="526222"/>
    <lineage>
        <taxon>Bacteria</taxon>
        <taxon>Pseudomonadati</taxon>
        <taxon>Thermodesulfobacteriota</taxon>
        <taxon>Desulfovibrionia</taxon>
        <taxon>Desulfovibrionales</taxon>
        <taxon>Desulfovibrionaceae</taxon>
        <taxon>Maridesulfovibrio</taxon>
    </lineage>
</organism>
<dbReference type="SUPFAM" id="SSF52172">
    <property type="entry name" value="CheY-like"/>
    <property type="match status" value="1"/>
</dbReference>
<dbReference type="SMART" id="SM00387">
    <property type="entry name" value="HATPase_c"/>
    <property type="match status" value="1"/>
</dbReference>
<dbReference type="InterPro" id="IPR003594">
    <property type="entry name" value="HATPase_dom"/>
</dbReference>
<dbReference type="Proteomes" id="UP000002601">
    <property type="component" value="Chromosome"/>
</dbReference>
<dbReference type="Gene3D" id="3.40.50.2300">
    <property type="match status" value="1"/>
</dbReference>
<keyword evidence="2" id="KW-0067">ATP-binding</keyword>
<dbReference type="Gene3D" id="3.30.565.10">
    <property type="entry name" value="Histidine kinase-like ATPase, C-terminal domain"/>
    <property type="match status" value="1"/>
</dbReference>
<dbReference type="InterPro" id="IPR011006">
    <property type="entry name" value="CheY-like_superfamily"/>
</dbReference>
<sequence>MSNQKIDIIIIDDDIQFRQQMAKYFQDHYGLTVRHPQIWKYDRISEYLINNPSCVLLLDEFLGEKNGVPISALSLLKNIKRTNSFDKIKNKIWIITGNSSPAINKLQRITSNVQNKWLAKPTTFEQILLFIKSDGEEIEGIVPPDLDDNNTCYRIINDENEVIYTNNWNGPFNKPDPTHLSAGRNPNRIKSVTIEREFWGTCPLSGEVGAFTINQIPAKKKGFYIQSVVDSKSKPNDQRKFFIINFLRSLAEYGFPRGRYYDLRDVSGSQGTITLRYCNHKETTVPAPWQALNGSLLEVVKNFEGKDANDNKLIYSILPQNQLNDVDYFDKIIDSKGVQDWLLIPFLKKDSTNMTFKVKGLFVFDRKSIARPTKVETNTEKDTNIDDTQVQKIAPLFRPVFKDLRDLEEKNHRKDLMKRWERIRDALDALAPIQEAKYFFQTYVKLACEMSKAEKGILIVKWGQMPIVTIVAINEQVECLSFFEKCRLPEKSNCNFPFHWSDTVDGNPEKPFSGITIEDLTKVTKYGLGGDTNRDHLERGVECLNKIGSSITIPHKINEQTIACLILLHDEVYAFSEKLSSISRDFAAVVTPQLQFLISRYNKKMWQHSLVHEIGGCLWGAKTPIDVRAKHNPEEYSAPLMFLQHGHDLCQNFLDLHKNIRINTSKKFLLHEAIDDCFKLYLPLSKGHKQNIHYCSRYKELGSISLHGKEYFYRILRVLIHNAIKFGGTEATIDVQIILNQKTAEVIINNPGQMSEEENQLKFQSHIIPRNKSGNVGAHVGLSFAKHLVEMCGGIVSVENTKNKRVQARVTWPLQLEVTSKAN</sequence>
<dbReference type="STRING" id="526222.Desal_2738"/>
<keyword evidence="2" id="KW-0547">Nucleotide-binding</keyword>
<accession>C6BZF5</accession>
<evidence type="ECO:0000313" key="3">
    <source>
        <dbReference type="Proteomes" id="UP000002601"/>
    </source>
</evidence>
<name>C6BZF5_MARSD</name>
<dbReference type="Pfam" id="PF02518">
    <property type="entry name" value="HATPase_c"/>
    <property type="match status" value="1"/>
</dbReference>
<protein>
    <submittedName>
        <fullName evidence="2">ATP-binding region ATPase domain protein</fullName>
    </submittedName>
</protein>
<gene>
    <name evidence="2" type="ordered locus">Desal_2738</name>
</gene>
<dbReference type="AlphaFoldDB" id="C6BZF5"/>
<dbReference type="OrthoDB" id="9804645at2"/>
<proteinExistence type="predicted"/>
<dbReference type="EMBL" id="CP001649">
    <property type="protein sequence ID" value="ACS80792.1"/>
    <property type="molecule type" value="Genomic_DNA"/>
</dbReference>
<evidence type="ECO:0000313" key="2">
    <source>
        <dbReference type="EMBL" id="ACS80792.1"/>
    </source>
</evidence>
<evidence type="ECO:0000259" key="1">
    <source>
        <dbReference type="SMART" id="SM00387"/>
    </source>
</evidence>
<dbReference type="RefSeq" id="WP_015852608.1">
    <property type="nucleotide sequence ID" value="NC_012881.1"/>
</dbReference>
<keyword evidence="3" id="KW-1185">Reference proteome</keyword>
<dbReference type="SUPFAM" id="SSF55874">
    <property type="entry name" value="ATPase domain of HSP90 chaperone/DNA topoisomerase II/histidine kinase"/>
    <property type="match status" value="1"/>
</dbReference>
<dbReference type="KEGG" id="dsa:Desal_2738"/>
<reference evidence="2 3" key="1">
    <citation type="submission" date="2009-06" db="EMBL/GenBank/DDBJ databases">
        <title>Complete sequence of Desulfovibrio salexigens DSM 2638.</title>
        <authorList>
            <consortium name="US DOE Joint Genome Institute"/>
            <person name="Lucas S."/>
            <person name="Copeland A."/>
            <person name="Lapidus A."/>
            <person name="Glavina del Rio T."/>
            <person name="Tice H."/>
            <person name="Bruce D."/>
            <person name="Goodwin L."/>
            <person name="Pitluck S."/>
            <person name="Munk A.C."/>
            <person name="Brettin T."/>
            <person name="Detter J.C."/>
            <person name="Han C."/>
            <person name="Tapia R."/>
            <person name="Larimer F."/>
            <person name="Land M."/>
            <person name="Hauser L."/>
            <person name="Kyrpides N."/>
            <person name="Anderson I."/>
            <person name="Wall J.D."/>
            <person name="Arkin A.P."/>
            <person name="Dehal P."/>
            <person name="Chivian D."/>
            <person name="Giles B."/>
            <person name="Hazen T.C."/>
        </authorList>
    </citation>
    <scope>NUCLEOTIDE SEQUENCE [LARGE SCALE GENOMIC DNA]</scope>
    <source>
        <strain evidence="3">ATCC 14822 / DSM 2638 / NCIMB 8403 / VKM B-1763</strain>
    </source>
</reference>
<dbReference type="HOGENOM" id="CLU_343800_0_0_7"/>